<proteinExistence type="predicted"/>
<dbReference type="InterPro" id="IPR038883">
    <property type="entry name" value="AN11006-like"/>
</dbReference>
<accession>A0A9P6G5S0</accession>
<dbReference type="EMBL" id="WJXW01000016">
    <property type="protein sequence ID" value="KAF9729602.1"/>
    <property type="molecule type" value="Genomic_DNA"/>
</dbReference>
<organism evidence="2 3">
    <name type="scientific">Paraphaeosphaeria minitans</name>
    <dbReference type="NCBI Taxonomy" id="565426"/>
    <lineage>
        <taxon>Eukaryota</taxon>
        <taxon>Fungi</taxon>
        <taxon>Dikarya</taxon>
        <taxon>Ascomycota</taxon>
        <taxon>Pezizomycotina</taxon>
        <taxon>Dothideomycetes</taxon>
        <taxon>Pleosporomycetidae</taxon>
        <taxon>Pleosporales</taxon>
        <taxon>Massarineae</taxon>
        <taxon>Didymosphaeriaceae</taxon>
        <taxon>Paraphaeosphaeria</taxon>
    </lineage>
</organism>
<feature type="region of interest" description="Disordered" evidence="1">
    <location>
        <begin position="202"/>
        <end position="234"/>
    </location>
</feature>
<dbReference type="OrthoDB" id="5335493at2759"/>
<dbReference type="PANTHER" id="PTHR42085">
    <property type="entry name" value="F-BOX DOMAIN-CONTAINING PROTEIN"/>
    <property type="match status" value="1"/>
</dbReference>
<dbReference type="AlphaFoldDB" id="A0A9P6G5S0"/>
<dbReference type="PANTHER" id="PTHR42085:SF1">
    <property type="entry name" value="F-BOX DOMAIN-CONTAINING PROTEIN"/>
    <property type="match status" value="1"/>
</dbReference>
<feature type="compositionally biased region" description="Acidic residues" evidence="1">
    <location>
        <begin position="167"/>
        <end position="183"/>
    </location>
</feature>
<comment type="caution">
    <text evidence="2">The sequence shown here is derived from an EMBL/GenBank/DDBJ whole genome shotgun (WGS) entry which is preliminary data.</text>
</comment>
<evidence type="ECO:0000256" key="1">
    <source>
        <dbReference type="SAM" id="MobiDB-lite"/>
    </source>
</evidence>
<evidence type="ECO:0000313" key="2">
    <source>
        <dbReference type="EMBL" id="KAF9729602.1"/>
    </source>
</evidence>
<sequence>MTSSSQSTANQGVQRRYVFDPPEVLAVSRQLYRPFGPQVPHACNNIFDFMSLPAELRDLVYSYTVTPLHDPDYGRVYLGRQRLGEYRAFTGLPLVCKAIYKEYTATLTRNTTVAVRAEDVGAYIETAHPDRNDALKHGDIQVSYIAHGRPVAWDILDARIQEAREADEVDEVDEADDADDADEDGCHGDEVVECNDLAASSYNPAAPRATTMASDDLPTARQSQQSLYPERSDDEEIPSVFLELLRKKESKNMTTHGAYFA</sequence>
<feature type="region of interest" description="Disordered" evidence="1">
    <location>
        <begin position="164"/>
        <end position="188"/>
    </location>
</feature>
<name>A0A9P6G5S0_9PLEO</name>
<protein>
    <submittedName>
        <fullName evidence="2">Uncharacterized protein</fullName>
    </submittedName>
</protein>
<dbReference type="Proteomes" id="UP000756921">
    <property type="component" value="Unassembled WGS sequence"/>
</dbReference>
<keyword evidence="3" id="KW-1185">Reference proteome</keyword>
<gene>
    <name evidence="2" type="ORF">PMIN01_12466</name>
</gene>
<evidence type="ECO:0000313" key="3">
    <source>
        <dbReference type="Proteomes" id="UP000756921"/>
    </source>
</evidence>
<reference evidence="2" key="1">
    <citation type="journal article" date="2020" name="Mol. Plant Microbe Interact.">
        <title>Genome Sequence of the Biocontrol Agent Coniothyrium minitans strain Conio (IMI 134523).</title>
        <authorList>
            <person name="Patel D."/>
            <person name="Shittu T.A."/>
            <person name="Baroncelli R."/>
            <person name="Muthumeenakshi S."/>
            <person name="Osborne T.H."/>
            <person name="Janganan T.K."/>
            <person name="Sreenivasaprasad S."/>
        </authorList>
    </citation>
    <scope>NUCLEOTIDE SEQUENCE</scope>
    <source>
        <strain evidence="2">Conio</strain>
    </source>
</reference>